<dbReference type="EnsemblPlants" id="Pp3c15_21540V3.1">
    <property type="protein sequence ID" value="PAC:32927260.CDS.1"/>
    <property type="gene ID" value="Pp3c15_21540"/>
</dbReference>
<dbReference type="EMBL" id="ABEU02000015">
    <property type="protein sequence ID" value="PNR39755.1"/>
    <property type="molecule type" value="Genomic_DNA"/>
</dbReference>
<evidence type="ECO:0000313" key="3">
    <source>
        <dbReference type="Proteomes" id="UP000006727"/>
    </source>
</evidence>
<dbReference type="PaxDb" id="3218-PP1S271_14V6.1"/>
<dbReference type="Gramene" id="Pp3c15_21540V3.2">
    <property type="protein sequence ID" value="PAC:32927261.CDS.1"/>
    <property type="gene ID" value="Pp3c15_21540"/>
</dbReference>
<gene>
    <name evidence="1" type="ORF">PHYPA_020035</name>
</gene>
<accession>A0A2K1JE03</accession>
<reference evidence="1 3" key="1">
    <citation type="journal article" date="2008" name="Science">
        <title>The Physcomitrella genome reveals evolutionary insights into the conquest of land by plants.</title>
        <authorList>
            <person name="Rensing S."/>
            <person name="Lang D."/>
            <person name="Zimmer A."/>
            <person name="Terry A."/>
            <person name="Salamov A."/>
            <person name="Shapiro H."/>
            <person name="Nishiyama T."/>
            <person name="Perroud P.-F."/>
            <person name="Lindquist E."/>
            <person name="Kamisugi Y."/>
            <person name="Tanahashi T."/>
            <person name="Sakakibara K."/>
            <person name="Fujita T."/>
            <person name="Oishi K."/>
            <person name="Shin-I T."/>
            <person name="Kuroki Y."/>
            <person name="Toyoda A."/>
            <person name="Suzuki Y."/>
            <person name="Hashimoto A."/>
            <person name="Yamaguchi K."/>
            <person name="Sugano A."/>
            <person name="Kohara Y."/>
            <person name="Fujiyama A."/>
            <person name="Anterola A."/>
            <person name="Aoki S."/>
            <person name="Ashton N."/>
            <person name="Barbazuk W.B."/>
            <person name="Barker E."/>
            <person name="Bennetzen J."/>
            <person name="Bezanilla M."/>
            <person name="Blankenship R."/>
            <person name="Cho S.H."/>
            <person name="Dutcher S."/>
            <person name="Estelle M."/>
            <person name="Fawcett J.A."/>
            <person name="Gundlach H."/>
            <person name="Hanada K."/>
            <person name="Heyl A."/>
            <person name="Hicks K.A."/>
            <person name="Hugh J."/>
            <person name="Lohr M."/>
            <person name="Mayer K."/>
            <person name="Melkozernov A."/>
            <person name="Murata T."/>
            <person name="Nelson D."/>
            <person name="Pils B."/>
            <person name="Prigge M."/>
            <person name="Reiss B."/>
            <person name="Renner T."/>
            <person name="Rombauts S."/>
            <person name="Rushton P."/>
            <person name="Sanderfoot A."/>
            <person name="Schween G."/>
            <person name="Shiu S.-H."/>
            <person name="Stueber K."/>
            <person name="Theodoulou F.L."/>
            <person name="Tu H."/>
            <person name="Van de Peer Y."/>
            <person name="Verrier P.J."/>
            <person name="Waters E."/>
            <person name="Wood A."/>
            <person name="Yang L."/>
            <person name="Cove D."/>
            <person name="Cuming A."/>
            <person name="Hasebe M."/>
            <person name="Lucas S."/>
            <person name="Mishler D.B."/>
            <person name="Reski R."/>
            <person name="Grigoriev I."/>
            <person name="Quatrano R.S."/>
            <person name="Boore J.L."/>
        </authorList>
    </citation>
    <scope>NUCLEOTIDE SEQUENCE [LARGE SCALE GENOMIC DNA]</scope>
    <source>
        <strain evidence="2 3">cv. Gransden 2004</strain>
    </source>
</reference>
<dbReference type="InParanoid" id="A0A2K1JE03"/>
<dbReference type="EnsemblPlants" id="Pp3c15_21540V3.2">
    <property type="protein sequence ID" value="PAC:32927261.CDS.1"/>
    <property type="gene ID" value="Pp3c15_21540"/>
</dbReference>
<sequence>MQMPVSQAQGNEMHTTLQSPSIGGARIIAAGRSGHAVCSRERAPLKIRAQSGKSHLQFLFQLENLHFVLRFYNNVWAHYSCVSTR</sequence>
<dbReference type="Gramene" id="Pp3c15_21540V3.1">
    <property type="protein sequence ID" value="PAC:32927260.CDS.1"/>
    <property type="gene ID" value="Pp3c15_21540"/>
</dbReference>
<reference evidence="1 3" key="2">
    <citation type="journal article" date="2018" name="Plant J.">
        <title>The Physcomitrella patens chromosome-scale assembly reveals moss genome structure and evolution.</title>
        <authorList>
            <person name="Lang D."/>
            <person name="Ullrich K.K."/>
            <person name="Murat F."/>
            <person name="Fuchs J."/>
            <person name="Jenkins J."/>
            <person name="Haas F.B."/>
            <person name="Piednoel M."/>
            <person name="Gundlach H."/>
            <person name="Van Bel M."/>
            <person name="Meyberg R."/>
            <person name="Vives C."/>
            <person name="Morata J."/>
            <person name="Symeonidi A."/>
            <person name="Hiss M."/>
            <person name="Muchero W."/>
            <person name="Kamisugi Y."/>
            <person name="Saleh O."/>
            <person name="Blanc G."/>
            <person name="Decker E.L."/>
            <person name="van Gessel N."/>
            <person name="Grimwood J."/>
            <person name="Hayes R.D."/>
            <person name="Graham S.W."/>
            <person name="Gunter L.E."/>
            <person name="McDaniel S.F."/>
            <person name="Hoernstein S.N.W."/>
            <person name="Larsson A."/>
            <person name="Li F.W."/>
            <person name="Perroud P.F."/>
            <person name="Phillips J."/>
            <person name="Ranjan P."/>
            <person name="Rokshar D.S."/>
            <person name="Rothfels C.J."/>
            <person name="Schneider L."/>
            <person name="Shu S."/>
            <person name="Stevenson D.W."/>
            <person name="Thummler F."/>
            <person name="Tillich M."/>
            <person name="Villarreal Aguilar J.C."/>
            <person name="Widiez T."/>
            <person name="Wong G.K."/>
            <person name="Wymore A."/>
            <person name="Zhang Y."/>
            <person name="Zimmer A.D."/>
            <person name="Quatrano R.S."/>
            <person name="Mayer K.F.X."/>
            <person name="Goodstein D."/>
            <person name="Casacuberta J.M."/>
            <person name="Vandepoele K."/>
            <person name="Reski R."/>
            <person name="Cuming A.C."/>
            <person name="Tuskan G.A."/>
            <person name="Maumus F."/>
            <person name="Salse J."/>
            <person name="Schmutz J."/>
            <person name="Rensing S.A."/>
        </authorList>
    </citation>
    <scope>NUCLEOTIDE SEQUENCE [LARGE SCALE GENOMIC DNA]</scope>
    <source>
        <strain evidence="2 3">cv. Gransden 2004</strain>
    </source>
</reference>
<proteinExistence type="predicted"/>
<protein>
    <submittedName>
        <fullName evidence="1 2">Uncharacterized protein</fullName>
    </submittedName>
</protein>
<keyword evidence="3" id="KW-1185">Reference proteome</keyword>
<evidence type="ECO:0000313" key="2">
    <source>
        <dbReference type="EnsemblPlants" id="PAC:32927260.CDS.1"/>
    </source>
</evidence>
<name>A0A2K1JE03_PHYPA</name>
<organism evidence="1">
    <name type="scientific">Physcomitrium patens</name>
    <name type="common">Spreading-leaved earth moss</name>
    <name type="synonym">Physcomitrella patens</name>
    <dbReference type="NCBI Taxonomy" id="3218"/>
    <lineage>
        <taxon>Eukaryota</taxon>
        <taxon>Viridiplantae</taxon>
        <taxon>Streptophyta</taxon>
        <taxon>Embryophyta</taxon>
        <taxon>Bryophyta</taxon>
        <taxon>Bryophytina</taxon>
        <taxon>Bryopsida</taxon>
        <taxon>Funariidae</taxon>
        <taxon>Funariales</taxon>
        <taxon>Funariaceae</taxon>
        <taxon>Physcomitrium</taxon>
    </lineage>
</organism>
<evidence type="ECO:0000313" key="1">
    <source>
        <dbReference type="EMBL" id="PNR39755.1"/>
    </source>
</evidence>
<dbReference type="Proteomes" id="UP000006727">
    <property type="component" value="Chromosome 15"/>
</dbReference>
<dbReference type="AlphaFoldDB" id="A0A2K1JE03"/>
<reference evidence="2" key="3">
    <citation type="submission" date="2020-12" db="UniProtKB">
        <authorList>
            <consortium name="EnsemblPlants"/>
        </authorList>
    </citation>
    <scope>IDENTIFICATION</scope>
</reference>